<dbReference type="EMBL" id="BGPR01012081">
    <property type="protein sequence ID" value="GBN54449.1"/>
    <property type="molecule type" value="Genomic_DNA"/>
</dbReference>
<organism evidence="2 3">
    <name type="scientific">Araneus ventricosus</name>
    <name type="common">Orbweaver spider</name>
    <name type="synonym">Epeira ventricosa</name>
    <dbReference type="NCBI Taxonomy" id="182803"/>
    <lineage>
        <taxon>Eukaryota</taxon>
        <taxon>Metazoa</taxon>
        <taxon>Ecdysozoa</taxon>
        <taxon>Arthropoda</taxon>
        <taxon>Chelicerata</taxon>
        <taxon>Arachnida</taxon>
        <taxon>Araneae</taxon>
        <taxon>Araneomorphae</taxon>
        <taxon>Entelegynae</taxon>
        <taxon>Araneoidea</taxon>
        <taxon>Araneidae</taxon>
        <taxon>Araneus</taxon>
    </lineage>
</organism>
<accession>A0A4Y2PTC6</accession>
<comment type="caution">
    <text evidence="2">The sequence shown here is derived from an EMBL/GenBank/DDBJ whole genome shotgun (WGS) entry which is preliminary data.</text>
</comment>
<evidence type="ECO:0000313" key="2">
    <source>
        <dbReference type="EMBL" id="GBN54449.1"/>
    </source>
</evidence>
<name>A0A4Y2PTC6_ARAVE</name>
<protein>
    <submittedName>
        <fullName evidence="2">Uncharacterized protein</fullName>
    </submittedName>
</protein>
<dbReference type="Proteomes" id="UP000499080">
    <property type="component" value="Unassembled WGS sequence"/>
</dbReference>
<keyword evidence="3" id="KW-1185">Reference proteome</keyword>
<feature type="compositionally biased region" description="Basic and acidic residues" evidence="1">
    <location>
        <begin position="31"/>
        <end position="43"/>
    </location>
</feature>
<sequence>MAQRGQDRRAEENSWLNKANRRLAVANNVACERRAEETDEQRNTIKPIVRHGTTWAGKEELKKQKNKESSRLSSNGTMAREEEPKKQRNKRNSRLAVIPDNEARREEPKEDEQRNKACQPYNMQENAV</sequence>
<dbReference type="AlphaFoldDB" id="A0A4Y2PTC6"/>
<evidence type="ECO:0000313" key="3">
    <source>
        <dbReference type="Proteomes" id="UP000499080"/>
    </source>
</evidence>
<feature type="compositionally biased region" description="Basic and acidic residues" evidence="1">
    <location>
        <begin position="57"/>
        <end position="70"/>
    </location>
</feature>
<reference evidence="2 3" key="1">
    <citation type="journal article" date="2019" name="Sci. Rep.">
        <title>Orb-weaving spider Araneus ventricosus genome elucidates the spidroin gene catalogue.</title>
        <authorList>
            <person name="Kono N."/>
            <person name="Nakamura H."/>
            <person name="Ohtoshi R."/>
            <person name="Moran D.A.P."/>
            <person name="Shinohara A."/>
            <person name="Yoshida Y."/>
            <person name="Fujiwara M."/>
            <person name="Mori M."/>
            <person name="Tomita M."/>
            <person name="Arakawa K."/>
        </authorList>
    </citation>
    <scope>NUCLEOTIDE SEQUENCE [LARGE SCALE GENOMIC DNA]</scope>
</reference>
<feature type="region of interest" description="Disordered" evidence="1">
    <location>
        <begin position="31"/>
        <end position="128"/>
    </location>
</feature>
<evidence type="ECO:0000256" key="1">
    <source>
        <dbReference type="SAM" id="MobiDB-lite"/>
    </source>
</evidence>
<dbReference type="OrthoDB" id="10057854at2759"/>
<gene>
    <name evidence="2" type="ORF">AVEN_247519_1</name>
</gene>
<feature type="compositionally biased region" description="Basic and acidic residues" evidence="1">
    <location>
        <begin position="101"/>
        <end position="115"/>
    </location>
</feature>
<proteinExistence type="predicted"/>